<feature type="region of interest" description="Disordered" evidence="10">
    <location>
        <begin position="92"/>
        <end position="136"/>
    </location>
</feature>
<dbReference type="PROSITE" id="PS00893">
    <property type="entry name" value="NUDIX_BOX"/>
    <property type="match status" value="1"/>
</dbReference>
<evidence type="ECO:0000256" key="10">
    <source>
        <dbReference type="SAM" id="MobiDB-lite"/>
    </source>
</evidence>
<evidence type="ECO:0000256" key="4">
    <source>
        <dbReference type="ARBA" id="ARBA00012381"/>
    </source>
</evidence>
<comment type="cofactor">
    <cofactor evidence="2">
        <name>Zn(2+)</name>
        <dbReference type="ChEBI" id="CHEBI:29105"/>
    </cofactor>
</comment>
<dbReference type="OrthoDB" id="9791656at2"/>
<dbReference type="EMBL" id="BJUA01000003">
    <property type="protein sequence ID" value="GEK17014.1"/>
    <property type="molecule type" value="Genomic_DNA"/>
</dbReference>
<comment type="cofactor">
    <cofactor evidence="1">
        <name>Mg(2+)</name>
        <dbReference type="ChEBI" id="CHEBI:18420"/>
    </cofactor>
</comment>
<dbReference type="SUPFAM" id="SSF55811">
    <property type="entry name" value="Nudix"/>
    <property type="match status" value="1"/>
</dbReference>
<proteinExistence type="inferred from homology"/>
<dbReference type="Gene3D" id="3.90.79.20">
    <property type="match status" value="1"/>
</dbReference>
<evidence type="ECO:0000313" key="13">
    <source>
        <dbReference type="Proteomes" id="UP000321386"/>
    </source>
</evidence>
<dbReference type="NCBIfam" id="NF001299">
    <property type="entry name" value="PRK00241.1"/>
    <property type="match status" value="1"/>
</dbReference>
<evidence type="ECO:0000256" key="2">
    <source>
        <dbReference type="ARBA" id="ARBA00001947"/>
    </source>
</evidence>
<comment type="catalytic activity">
    <reaction evidence="9">
        <text>a 5'-end NAD(+)-phospho-ribonucleoside in mRNA + H2O = a 5'-end phospho-adenosine-phospho-ribonucleoside in mRNA + beta-nicotinamide D-ribonucleotide + 2 H(+)</text>
        <dbReference type="Rhea" id="RHEA:60876"/>
        <dbReference type="Rhea" id="RHEA-COMP:15698"/>
        <dbReference type="Rhea" id="RHEA-COMP:15719"/>
        <dbReference type="ChEBI" id="CHEBI:14649"/>
        <dbReference type="ChEBI" id="CHEBI:15377"/>
        <dbReference type="ChEBI" id="CHEBI:15378"/>
        <dbReference type="ChEBI" id="CHEBI:144029"/>
        <dbReference type="ChEBI" id="CHEBI:144051"/>
    </reaction>
    <physiologicalReaction direction="left-to-right" evidence="9">
        <dbReference type="Rhea" id="RHEA:60877"/>
    </physiologicalReaction>
</comment>
<dbReference type="PANTHER" id="PTHR42904">
    <property type="entry name" value="NUDIX HYDROLASE, NUDC SUBFAMILY"/>
    <property type="match status" value="1"/>
</dbReference>
<feature type="domain" description="Nudix hydrolase" evidence="11">
    <location>
        <begin position="205"/>
        <end position="335"/>
    </location>
</feature>
<evidence type="ECO:0000256" key="1">
    <source>
        <dbReference type="ARBA" id="ARBA00001946"/>
    </source>
</evidence>
<dbReference type="GO" id="GO:0035529">
    <property type="term" value="F:NADH pyrophosphatase activity"/>
    <property type="evidence" value="ECO:0007669"/>
    <property type="project" value="TreeGrafter"/>
</dbReference>
<keyword evidence="5" id="KW-0479">Metal-binding</keyword>
<evidence type="ECO:0000256" key="3">
    <source>
        <dbReference type="ARBA" id="ARBA00009595"/>
    </source>
</evidence>
<keyword evidence="6" id="KW-0378">Hydrolase</keyword>
<evidence type="ECO:0000256" key="7">
    <source>
        <dbReference type="ARBA" id="ARBA00022842"/>
    </source>
</evidence>
<organism evidence="12 13">
    <name type="scientific">Cellulomonas persica</name>
    <dbReference type="NCBI Taxonomy" id="76861"/>
    <lineage>
        <taxon>Bacteria</taxon>
        <taxon>Bacillati</taxon>
        <taxon>Actinomycetota</taxon>
        <taxon>Actinomycetes</taxon>
        <taxon>Micrococcales</taxon>
        <taxon>Cellulomonadaceae</taxon>
        <taxon>Cellulomonas</taxon>
    </lineage>
</organism>
<dbReference type="RefSeq" id="WP_146805309.1">
    <property type="nucleotide sequence ID" value="NZ_BJUA01000003.1"/>
</dbReference>
<dbReference type="GO" id="GO:0006742">
    <property type="term" value="P:NADP+ catabolic process"/>
    <property type="evidence" value="ECO:0007669"/>
    <property type="project" value="TreeGrafter"/>
</dbReference>
<evidence type="ECO:0000313" key="12">
    <source>
        <dbReference type="EMBL" id="GEK17014.1"/>
    </source>
</evidence>
<keyword evidence="8" id="KW-0520">NAD</keyword>
<keyword evidence="7" id="KW-0460">Magnesium</keyword>
<feature type="compositionally biased region" description="Low complexity" evidence="10">
    <location>
        <begin position="111"/>
        <end position="131"/>
    </location>
</feature>
<dbReference type="GO" id="GO:0019677">
    <property type="term" value="P:NAD+ catabolic process"/>
    <property type="evidence" value="ECO:0007669"/>
    <property type="project" value="TreeGrafter"/>
</dbReference>
<dbReference type="CDD" id="cd03429">
    <property type="entry name" value="NUDIX_NADH_pyrophosphatase_Nudt13"/>
    <property type="match status" value="1"/>
</dbReference>
<dbReference type="Proteomes" id="UP000321386">
    <property type="component" value="Unassembled WGS sequence"/>
</dbReference>
<reference evidence="12 13" key="1">
    <citation type="submission" date="2019-07" db="EMBL/GenBank/DDBJ databases">
        <title>Whole genome shotgun sequence of Cellulomonas persica NBRC 101101.</title>
        <authorList>
            <person name="Hosoyama A."/>
            <person name="Uohara A."/>
            <person name="Ohji S."/>
            <person name="Ichikawa N."/>
        </authorList>
    </citation>
    <scope>NUCLEOTIDE SEQUENCE [LARGE SCALE GENOMIC DNA]</scope>
    <source>
        <strain evidence="12 13">NBRC 101101</strain>
    </source>
</reference>
<dbReference type="Pfam" id="PF09296">
    <property type="entry name" value="NUDIX-like"/>
    <property type="match status" value="1"/>
</dbReference>
<protein>
    <recommendedName>
        <fullName evidence="4">NAD(+) diphosphatase</fullName>
        <ecNumber evidence="4">3.6.1.22</ecNumber>
    </recommendedName>
</protein>
<dbReference type="EC" id="3.6.1.22" evidence="4"/>
<dbReference type="InterPro" id="IPR050241">
    <property type="entry name" value="NAD-cap_RNA_hydrolase_NudC"/>
</dbReference>
<dbReference type="Pfam" id="PF09297">
    <property type="entry name" value="Zn_ribbon_NUD"/>
    <property type="match status" value="1"/>
</dbReference>
<dbReference type="Pfam" id="PF00293">
    <property type="entry name" value="NUDIX"/>
    <property type="match status" value="1"/>
</dbReference>
<dbReference type="PANTHER" id="PTHR42904:SF6">
    <property type="entry name" value="NAD-CAPPED RNA HYDROLASE NUDT12"/>
    <property type="match status" value="1"/>
</dbReference>
<dbReference type="GO" id="GO:0005829">
    <property type="term" value="C:cytosol"/>
    <property type="evidence" value="ECO:0007669"/>
    <property type="project" value="TreeGrafter"/>
</dbReference>
<dbReference type="InterPro" id="IPR000086">
    <property type="entry name" value="NUDIX_hydrolase_dom"/>
</dbReference>
<evidence type="ECO:0000256" key="8">
    <source>
        <dbReference type="ARBA" id="ARBA00023027"/>
    </source>
</evidence>
<accession>A0A510UQS1</accession>
<dbReference type="GO" id="GO:0046872">
    <property type="term" value="F:metal ion binding"/>
    <property type="evidence" value="ECO:0007669"/>
    <property type="project" value="UniProtKB-KW"/>
</dbReference>
<evidence type="ECO:0000256" key="5">
    <source>
        <dbReference type="ARBA" id="ARBA00022723"/>
    </source>
</evidence>
<name>A0A510UQS1_9CELL</name>
<comment type="caution">
    <text evidence="12">The sequence shown here is derived from an EMBL/GenBank/DDBJ whole genome shotgun (WGS) entry which is preliminary data.</text>
</comment>
<keyword evidence="13" id="KW-1185">Reference proteome</keyword>
<evidence type="ECO:0000256" key="9">
    <source>
        <dbReference type="ARBA" id="ARBA00023679"/>
    </source>
</evidence>
<gene>
    <name evidence="12" type="ORF">CPE01_07470</name>
</gene>
<dbReference type="InterPro" id="IPR015375">
    <property type="entry name" value="NADH_PPase-like_N"/>
</dbReference>
<dbReference type="Gene3D" id="3.90.79.10">
    <property type="entry name" value="Nucleoside Triphosphate Pyrophosphohydrolase"/>
    <property type="match status" value="1"/>
</dbReference>
<dbReference type="PROSITE" id="PS51462">
    <property type="entry name" value="NUDIX"/>
    <property type="match status" value="1"/>
</dbReference>
<dbReference type="InterPro" id="IPR015797">
    <property type="entry name" value="NUDIX_hydrolase-like_dom_sf"/>
</dbReference>
<dbReference type="InterPro" id="IPR015376">
    <property type="entry name" value="Znr_NADH_PPase"/>
</dbReference>
<evidence type="ECO:0000256" key="6">
    <source>
        <dbReference type="ARBA" id="ARBA00022801"/>
    </source>
</evidence>
<evidence type="ECO:0000259" key="11">
    <source>
        <dbReference type="PROSITE" id="PS51462"/>
    </source>
</evidence>
<sequence>MRSDELPLSRAVVDRSAHLRDEQTLRELLTRDSTRVVLVRDGRVPVDPAGAVVLTTVDDARAAADDPSPDRWLLLGVDDERGYVALRAARGGDETAGLPREGSQSDRWVHTPASTATGGAGADAPGPGSTSQVRGGLAADGTRWASLRTVGATLPARDAGLVTTAVALDEWHERHPRCPRCGAPTRVTHAGWVRTCTEDGSEHYPRTDPAVIMAVVDEHDRLLLAHASAWAAGRYSTLAGFVEPGESLEHAVRREVAEETGVVVGPVSYAGSQPWPFPASLMVAFVGRALTSEVRVDGVEVELARWFTRDELAAAVVGGQVVPPSTSSIARALIEDWFGGPLPAATAQF</sequence>
<dbReference type="InterPro" id="IPR020084">
    <property type="entry name" value="NUDIX_hydrolase_CS"/>
</dbReference>
<dbReference type="AlphaFoldDB" id="A0A510UQS1"/>
<dbReference type="InterPro" id="IPR049734">
    <property type="entry name" value="NudC-like_C"/>
</dbReference>
<comment type="similarity">
    <text evidence="3">Belongs to the Nudix hydrolase family. NudC subfamily.</text>
</comment>